<evidence type="ECO:0000313" key="1">
    <source>
        <dbReference type="EMBL" id="KEA56721.1"/>
    </source>
</evidence>
<comment type="caution">
    <text evidence="1">The sequence shown here is derived from an EMBL/GenBank/DDBJ whole genome shotgun (WGS) entry which is preliminary data.</text>
</comment>
<dbReference type="AlphaFoldDB" id="A0A071MJQ4"/>
<sequence>MLSAAGGVTRHGACLKRHAALARITHGPARSRAAVPFRQQALGEFLSHLTLFDARQNLEHAEIEVKLKFS</sequence>
<organism evidence="1">
    <name type="scientific">Burkholderia cenocepacia</name>
    <dbReference type="NCBI Taxonomy" id="95486"/>
    <lineage>
        <taxon>Bacteria</taxon>
        <taxon>Pseudomonadati</taxon>
        <taxon>Pseudomonadota</taxon>
        <taxon>Betaproteobacteria</taxon>
        <taxon>Burkholderiales</taxon>
        <taxon>Burkholderiaceae</taxon>
        <taxon>Burkholderia</taxon>
        <taxon>Burkholderia cepacia complex</taxon>
    </lineage>
</organism>
<name>A0A071MJQ4_9BURK</name>
<protein>
    <submittedName>
        <fullName evidence="1">Uncharacterized protein</fullName>
    </submittedName>
</protein>
<proteinExistence type="predicted"/>
<reference evidence="1" key="1">
    <citation type="submission" date="2014-04" db="EMBL/GenBank/DDBJ databases">
        <title>In planta biocontrol of soil-borne Fusarium wilt of banana through a plant endophytic bacterium, Burkholderia cenocepacia 869T2.</title>
        <authorList>
            <person name="Ho Y.-N."/>
            <person name="Chiang H.-M."/>
            <person name="Chao C.-P."/>
            <person name="Su C.-C."/>
            <person name="Hsu H.-F."/>
            <person name="Guo C.-T."/>
            <person name="Hsieh J.-L."/>
            <person name="Huang C.-C."/>
        </authorList>
    </citation>
    <scope>NUCLEOTIDE SEQUENCE [LARGE SCALE GENOMIC DNA]</scope>
    <source>
        <strain evidence="1">869T2</strain>
    </source>
</reference>
<accession>A0A071MJQ4</accession>
<dbReference type="EMBL" id="JJOA01000025">
    <property type="protein sequence ID" value="KEA56721.1"/>
    <property type="molecule type" value="Genomic_DNA"/>
</dbReference>
<gene>
    <name evidence="1" type="ORF">DT99_26480</name>
</gene>